<keyword evidence="2 5" id="KW-0732">Signal</keyword>
<comment type="caution">
    <text evidence="8">The sequence shown here is derived from an EMBL/GenBank/DDBJ whole genome shotgun (WGS) entry which is preliminary data.</text>
</comment>
<keyword evidence="9" id="KW-1185">Reference proteome</keyword>
<dbReference type="GO" id="GO:0004348">
    <property type="term" value="F:glucosylceramidase activity"/>
    <property type="evidence" value="ECO:0007669"/>
    <property type="project" value="InterPro"/>
</dbReference>
<evidence type="ECO:0000256" key="4">
    <source>
        <dbReference type="RuleBase" id="RU361188"/>
    </source>
</evidence>
<keyword evidence="3 4" id="KW-0378">Hydrolase</keyword>
<dbReference type="OrthoDB" id="9806701at2"/>
<dbReference type="Pfam" id="PF17189">
    <property type="entry name" value="Glyco_hydro_30C"/>
    <property type="match status" value="1"/>
</dbReference>
<dbReference type="InterPro" id="IPR033453">
    <property type="entry name" value="Glyco_hydro_30_TIM-barrel"/>
</dbReference>
<dbReference type="Pfam" id="PF02055">
    <property type="entry name" value="Glyco_hydro_30"/>
    <property type="match status" value="1"/>
</dbReference>
<dbReference type="InterPro" id="IPR013780">
    <property type="entry name" value="Glyco_hydro_b"/>
</dbReference>
<dbReference type="SUPFAM" id="SSF51445">
    <property type="entry name" value="(Trans)glycosidases"/>
    <property type="match status" value="1"/>
</dbReference>
<evidence type="ECO:0000256" key="5">
    <source>
        <dbReference type="SAM" id="SignalP"/>
    </source>
</evidence>
<dbReference type="PROSITE" id="PS51257">
    <property type="entry name" value="PROKAR_LIPOPROTEIN"/>
    <property type="match status" value="1"/>
</dbReference>
<feature type="domain" description="Glycosyl hydrolase family 30 beta sandwich" evidence="7">
    <location>
        <begin position="412"/>
        <end position="473"/>
    </location>
</feature>
<feature type="domain" description="Glycosyl hydrolase family 30 TIM-barrel" evidence="6">
    <location>
        <begin position="76"/>
        <end position="409"/>
    </location>
</feature>
<evidence type="ECO:0000256" key="3">
    <source>
        <dbReference type="ARBA" id="ARBA00022801"/>
    </source>
</evidence>
<evidence type="ECO:0000259" key="7">
    <source>
        <dbReference type="Pfam" id="PF17189"/>
    </source>
</evidence>
<dbReference type="InterPro" id="IPR017853">
    <property type="entry name" value="GH"/>
</dbReference>
<evidence type="ECO:0000256" key="2">
    <source>
        <dbReference type="ARBA" id="ARBA00022729"/>
    </source>
</evidence>
<accession>A0A2V2YF84</accession>
<dbReference type="InterPro" id="IPR001139">
    <property type="entry name" value="Glyco_hydro_30"/>
</dbReference>
<keyword evidence="4" id="KW-0326">Glycosidase</keyword>
<comment type="similarity">
    <text evidence="1 4">Belongs to the glycosyl hydrolase 30 family.</text>
</comment>
<dbReference type="PANTHER" id="PTHR11069">
    <property type="entry name" value="GLUCOSYLCERAMIDASE"/>
    <property type="match status" value="1"/>
</dbReference>
<dbReference type="PANTHER" id="PTHR11069:SF23">
    <property type="entry name" value="LYSOSOMAL ACID GLUCOSYLCERAMIDASE"/>
    <property type="match status" value="1"/>
</dbReference>
<dbReference type="SUPFAM" id="SSF51011">
    <property type="entry name" value="Glycosyl hydrolase domain"/>
    <property type="match status" value="1"/>
</dbReference>
<evidence type="ECO:0000313" key="8">
    <source>
        <dbReference type="EMBL" id="PWV90624.1"/>
    </source>
</evidence>
<feature type="chain" id="PRO_5015977288" evidence="5">
    <location>
        <begin position="22"/>
        <end position="482"/>
    </location>
</feature>
<protein>
    <submittedName>
        <fullName evidence="8">Glucosylceramidase</fullName>
    </submittedName>
</protein>
<dbReference type="EMBL" id="QGTQ01000040">
    <property type="protein sequence ID" value="PWV90624.1"/>
    <property type="molecule type" value="Genomic_DNA"/>
</dbReference>
<dbReference type="PRINTS" id="PR00843">
    <property type="entry name" value="GLHYDRLASE30"/>
</dbReference>
<dbReference type="AlphaFoldDB" id="A0A2V2YF84"/>
<evidence type="ECO:0000313" key="9">
    <source>
        <dbReference type="Proteomes" id="UP000246635"/>
    </source>
</evidence>
<name>A0A2V2YF84_9BACL</name>
<dbReference type="GO" id="GO:0016020">
    <property type="term" value="C:membrane"/>
    <property type="evidence" value="ECO:0007669"/>
    <property type="project" value="GOC"/>
</dbReference>
<dbReference type="Proteomes" id="UP000246635">
    <property type="component" value="Unassembled WGS sequence"/>
</dbReference>
<sequence>MKRVVSIALAGAMLALTAACGGTGGDSASNEVQVWLTTPDKSKLLSQEESVKQTSSEEAQDGDIVLDETTKYQQMDGFGASMTDSSAYLIASKLNEQQRETLMKELFDHEQGIGISYMRIPLGASDFARTLYSYDEMPEGQTDPQLANFSIDHDKEFLIPTLKQALAVNPDLKLMGSPWSAPGWMKTSESMIGGSLKAEAYEPYANYFTKLIKAFQAEGVPFDAVTPQNEPHYVPDNYPGMRMEPYEQAAWIKDNLGPAFEKGGIKTKIVVWDHNWDEPYYPMTVLNDPDANRYIDGSAFHGYAGEVGSQSQVHDAHPDKNIYFTEVSGGAWATDFGGNLQWDMHNLIIGATRNWAKVVLKWNLALDENYGPTIGGCQNCMGFVTINQQSGDVTFNSDYYSIGHASKFVRSGAYRIESGPSDETGIEQVAFQNPNGSLVLVAMNRAGEERELRVRHGSKSFSYKLPAGAAATFVLPASEKKD</sequence>
<dbReference type="GO" id="GO:0006680">
    <property type="term" value="P:glucosylceramide catabolic process"/>
    <property type="evidence" value="ECO:0007669"/>
    <property type="project" value="TreeGrafter"/>
</dbReference>
<dbReference type="Gene3D" id="3.20.20.80">
    <property type="entry name" value="Glycosidases"/>
    <property type="match status" value="1"/>
</dbReference>
<evidence type="ECO:0000256" key="1">
    <source>
        <dbReference type="ARBA" id="ARBA00005382"/>
    </source>
</evidence>
<dbReference type="InterPro" id="IPR033452">
    <property type="entry name" value="GH30_C"/>
</dbReference>
<feature type="signal peptide" evidence="5">
    <location>
        <begin position="1"/>
        <end position="21"/>
    </location>
</feature>
<gene>
    <name evidence="8" type="ORF">DFQ01_1406</name>
</gene>
<dbReference type="Gene3D" id="2.60.40.1180">
    <property type="entry name" value="Golgi alpha-mannosidase II"/>
    <property type="match status" value="1"/>
</dbReference>
<organism evidence="8 9">
    <name type="scientific">Paenibacillus cellulosilyticus</name>
    <dbReference type="NCBI Taxonomy" id="375489"/>
    <lineage>
        <taxon>Bacteria</taxon>
        <taxon>Bacillati</taxon>
        <taxon>Bacillota</taxon>
        <taxon>Bacilli</taxon>
        <taxon>Bacillales</taxon>
        <taxon>Paenibacillaceae</taxon>
        <taxon>Paenibacillus</taxon>
    </lineage>
</organism>
<dbReference type="RefSeq" id="WP_110047311.1">
    <property type="nucleotide sequence ID" value="NZ_CP054612.1"/>
</dbReference>
<proteinExistence type="inferred from homology"/>
<reference evidence="8 9" key="1">
    <citation type="submission" date="2018-05" db="EMBL/GenBank/DDBJ databases">
        <title>Genomic Encyclopedia of Type Strains, Phase III (KMG-III): the genomes of soil and plant-associated and newly described type strains.</title>
        <authorList>
            <person name="Whitman W."/>
        </authorList>
    </citation>
    <scope>NUCLEOTIDE SEQUENCE [LARGE SCALE GENOMIC DNA]</scope>
    <source>
        <strain evidence="8 9">CECT 5696</strain>
    </source>
</reference>
<evidence type="ECO:0000259" key="6">
    <source>
        <dbReference type="Pfam" id="PF02055"/>
    </source>
</evidence>